<feature type="region of interest" description="Disordered" evidence="3">
    <location>
        <begin position="539"/>
        <end position="579"/>
    </location>
</feature>
<feature type="repeat" description="RCC1" evidence="2">
    <location>
        <begin position="285"/>
        <end position="336"/>
    </location>
</feature>
<dbReference type="PROSITE" id="PS50012">
    <property type="entry name" value="RCC1_3"/>
    <property type="match status" value="7"/>
</dbReference>
<dbReference type="InterPro" id="IPR058923">
    <property type="entry name" value="RCC1-like_dom"/>
</dbReference>
<keyword evidence="1" id="KW-0677">Repeat</keyword>
<dbReference type="PANTHER" id="PTHR22872">
    <property type="entry name" value="BTK-BINDING PROTEIN-RELATED"/>
    <property type="match status" value="1"/>
</dbReference>
<dbReference type="InterPro" id="IPR000408">
    <property type="entry name" value="Reg_chr_condens"/>
</dbReference>
<feature type="repeat" description="RCC1" evidence="2">
    <location>
        <begin position="47"/>
        <end position="109"/>
    </location>
</feature>
<evidence type="ECO:0000256" key="2">
    <source>
        <dbReference type="PROSITE-ProRule" id="PRU00235"/>
    </source>
</evidence>
<name>Q22L34_TETTS</name>
<dbReference type="Pfam" id="PF00415">
    <property type="entry name" value="RCC1"/>
    <property type="match status" value="2"/>
</dbReference>
<evidence type="ECO:0000256" key="1">
    <source>
        <dbReference type="ARBA" id="ARBA00022737"/>
    </source>
</evidence>
<dbReference type="Gene3D" id="2.130.10.30">
    <property type="entry name" value="Regulator of chromosome condensation 1/beta-lactamase-inhibitor protein II"/>
    <property type="match status" value="2"/>
</dbReference>
<dbReference type="KEGG" id="tet:TTHERM_01013190"/>
<dbReference type="SUPFAM" id="SSF50985">
    <property type="entry name" value="RCC1/BLIP-II"/>
    <property type="match status" value="2"/>
</dbReference>
<dbReference type="Pfam" id="PF25390">
    <property type="entry name" value="WD40_RLD"/>
    <property type="match status" value="1"/>
</dbReference>
<dbReference type="RefSeq" id="XP_976578.2">
    <property type="nucleotide sequence ID" value="XM_971485.2"/>
</dbReference>
<dbReference type="HOGENOM" id="CLU_383358_0_0_1"/>
<dbReference type="PRINTS" id="PR00633">
    <property type="entry name" value="RCCNDNSATION"/>
</dbReference>
<evidence type="ECO:0000313" key="5">
    <source>
        <dbReference type="EMBL" id="EAR85983.2"/>
    </source>
</evidence>
<accession>Q22L34</accession>
<organism evidence="5 6">
    <name type="scientific">Tetrahymena thermophila (strain SB210)</name>
    <dbReference type="NCBI Taxonomy" id="312017"/>
    <lineage>
        <taxon>Eukaryota</taxon>
        <taxon>Sar</taxon>
        <taxon>Alveolata</taxon>
        <taxon>Ciliophora</taxon>
        <taxon>Intramacronucleata</taxon>
        <taxon>Oligohymenophorea</taxon>
        <taxon>Hymenostomatida</taxon>
        <taxon>Tetrahymenina</taxon>
        <taxon>Tetrahymenidae</taxon>
        <taxon>Tetrahymena</taxon>
    </lineage>
</organism>
<evidence type="ECO:0000259" key="4">
    <source>
        <dbReference type="Pfam" id="PF25390"/>
    </source>
</evidence>
<dbReference type="InterPro" id="IPR051625">
    <property type="entry name" value="Signaling_Regulatory_Domain"/>
</dbReference>
<feature type="repeat" description="RCC1" evidence="2">
    <location>
        <begin position="111"/>
        <end position="167"/>
    </location>
</feature>
<proteinExistence type="predicted"/>
<reference evidence="6" key="1">
    <citation type="journal article" date="2006" name="PLoS Biol.">
        <title>Macronuclear genome sequence of the ciliate Tetrahymena thermophila, a model eukaryote.</title>
        <authorList>
            <person name="Eisen J.A."/>
            <person name="Coyne R.S."/>
            <person name="Wu M."/>
            <person name="Wu D."/>
            <person name="Thiagarajan M."/>
            <person name="Wortman J.R."/>
            <person name="Badger J.H."/>
            <person name="Ren Q."/>
            <person name="Amedeo P."/>
            <person name="Jones K.M."/>
            <person name="Tallon L.J."/>
            <person name="Delcher A.L."/>
            <person name="Salzberg S.L."/>
            <person name="Silva J.C."/>
            <person name="Haas B.J."/>
            <person name="Majoros W.H."/>
            <person name="Farzad M."/>
            <person name="Carlton J.M."/>
            <person name="Smith R.K. Jr."/>
            <person name="Garg J."/>
            <person name="Pearlman R.E."/>
            <person name="Karrer K.M."/>
            <person name="Sun L."/>
            <person name="Manning G."/>
            <person name="Elde N.C."/>
            <person name="Turkewitz A.P."/>
            <person name="Asai D.J."/>
            <person name="Wilkes D.E."/>
            <person name="Wang Y."/>
            <person name="Cai H."/>
            <person name="Collins K."/>
            <person name="Stewart B.A."/>
            <person name="Lee S.R."/>
            <person name="Wilamowska K."/>
            <person name="Weinberg Z."/>
            <person name="Ruzzo W.L."/>
            <person name="Wloga D."/>
            <person name="Gaertig J."/>
            <person name="Frankel J."/>
            <person name="Tsao C.-C."/>
            <person name="Gorovsky M.A."/>
            <person name="Keeling P.J."/>
            <person name="Waller R.F."/>
            <person name="Patron N.J."/>
            <person name="Cherry J.M."/>
            <person name="Stover N.A."/>
            <person name="Krieger C.J."/>
            <person name="del Toro C."/>
            <person name="Ryder H.F."/>
            <person name="Williamson S.C."/>
            <person name="Barbeau R.A."/>
            <person name="Hamilton E.P."/>
            <person name="Orias E."/>
        </authorList>
    </citation>
    <scope>NUCLEOTIDE SEQUENCE [LARGE SCALE GENOMIC DNA]</scope>
    <source>
        <strain evidence="6">SB210</strain>
    </source>
</reference>
<dbReference type="EMBL" id="GG662865">
    <property type="protein sequence ID" value="EAR85983.2"/>
    <property type="molecule type" value="Genomic_DNA"/>
</dbReference>
<dbReference type="InParanoid" id="Q22L34"/>
<dbReference type="eggNOG" id="KOG1426">
    <property type="taxonomic scope" value="Eukaryota"/>
</dbReference>
<feature type="domain" description="RCC1-like" evidence="4">
    <location>
        <begin position="175"/>
        <end position="417"/>
    </location>
</feature>
<dbReference type="STRING" id="312017.Q22L34"/>
<feature type="repeat" description="RCC1" evidence="2">
    <location>
        <begin position="337"/>
        <end position="389"/>
    </location>
</feature>
<feature type="repeat" description="RCC1" evidence="2">
    <location>
        <begin position="390"/>
        <end position="439"/>
    </location>
</feature>
<keyword evidence="6" id="KW-1185">Reference proteome</keyword>
<feature type="compositionally biased region" description="Polar residues" evidence="3">
    <location>
        <begin position="562"/>
        <end position="575"/>
    </location>
</feature>
<dbReference type="Proteomes" id="UP000009168">
    <property type="component" value="Unassembled WGS sequence"/>
</dbReference>
<protein>
    <submittedName>
        <fullName evidence="5">Chromosome condensation regulator RCC1 repeat protein</fullName>
    </submittedName>
</protein>
<feature type="compositionally biased region" description="Polar residues" evidence="3">
    <location>
        <begin position="541"/>
        <end position="550"/>
    </location>
</feature>
<dbReference type="PROSITE" id="PS00626">
    <property type="entry name" value="RCC1_2"/>
    <property type="match status" value="3"/>
</dbReference>
<feature type="repeat" description="RCC1" evidence="2">
    <location>
        <begin position="177"/>
        <end position="231"/>
    </location>
</feature>
<sequence>MSQSKQYVNNQVKSVNKVQTPHLISDISNIVKIVCGANHSYAIDTNFEVYAWGCNLGRKLGLSDEYYNQIFQADIPEQIKIPVKVTELSNKKINNISTGTNHSFAWSTELNQVYCWGIGEYGKLGNKESKDLQYPEIFNGLKQPEGIQWEISEISCGENHTVAVIKQINVNNSQSQNKLYVWGSSSDWQLGIDTGKTDYVNQPLEMSPDYWEGNVESVKACSDFTIAIDKQGRIFSWGKGGFNRLGYKAEIVNQKHPLQIESLSKQQIIQFSLGSFHSAAITNNGRLYTWGRDSNGQLGHGQAKADIFPKEVQALQNTYIVSVACGEGHTLALSKNNELFSWGLNSSGQLGRASENLKSSDPKKISFFEDKSIKQIACGSKHSLVLLQDGTVYSWGSNQYGQLGFDQDSNAQNTIASSQNVDLISQNSSQIFNQQLNQNNTTSQFQQQQFNQQNSNNIDFQGVNQFNGNELAPLNNVHQALQLGNVQTINNNQSQTFMSPNSFVSNRNQIGQKPYQHMNPSYFQNQQQFQQPQLYLPQMVNRGTPTNPIQSHDSSNSFNSSTPIVQKNGKSPSSESSKDYLNKLSPQLIVNRQVSRVNNNSASLYNNQDPNINNYNNYHGSNSQDIQQDERDKQIQLLMQENQFLRTRVKYLEQNQDLESESQEKVYNLTNMYLDYIMENAVLQSQNTINSFYQQKYDSYQIEQDINYKNHQVDRSLEEFRKRIDLVKNPNITSVCFCQQIMKKLSRFIKQVYNNLDSYQQQYQQQPGFIQNMNNSQHHQYPYFNNNNNNNMIMKQQYMQNNQYQQQQHYLMHNQLAQSSVNPNLSLQQQQQPSSNIIGQLQINQQQILSNIQQAQSVINSATPPLQSVQGEILNPTTLHLLSSQNQQI</sequence>
<evidence type="ECO:0000256" key="3">
    <source>
        <dbReference type="SAM" id="MobiDB-lite"/>
    </source>
</evidence>
<feature type="compositionally biased region" description="Low complexity" evidence="3">
    <location>
        <begin position="551"/>
        <end position="561"/>
    </location>
</feature>
<feature type="repeat" description="RCC1" evidence="2">
    <location>
        <begin position="232"/>
        <end position="284"/>
    </location>
</feature>
<dbReference type="InterPro" id="IPR009091">
    <property type="entry name" value="RCC1/BLIP-II"/>
</dbReference>
<dbReference type="GeneID" id="7835860"/>
<dbReference type="AlphaFoldDB" id="Q22L34"/>
<dbReference type="OrthoDB" id="10256179at2759"/>
<evidence type="ECO:0000313" key="6">
    <source>
        <dbReference type="Proteomes" id="UP000009168"/>
    </source>
</evidence>
<gene>
    <name evidence="5" type="ORF">TTHERM_01013190</name>
</gene>